<dbReference type="EC" id="2.1.2.3" evidence="6"/>
<protein>
    <submittedName>
        <fullName evidence="6">Phosphoribosylaminoimidazolecarboxamide formyltransferase</fullName>
        <ecNumber evidence="6">2.1.2.3</ecNumber>
    </submittedName>
</protein>
<reference evidence="7" key="1">
    <citation type="journal article" date="2009" name="Environ. Microbiol.">
        <title>Contribution of mobile genetic elements to Desulfovibrio vulgaris genome plasticity.</title>
        <authorList>
            <person name="Walker C.B."/>
            <person name="Stolyar S."/>
            <person name="Chivian D."/>
            <person name="Pinel N."/>
            <person name="Gabster J.A."/>
            <person name="Dehal P.S."/>
            <person name="He Z."/>
            <person name="Yang Z.K."/>
            <person name="Yen H.C."/>
            <person name="Zhou J."/>
            <person name="Wall J.D."/>
            <person name="Hazen T.C."/>
            <person name="Arkin A.P."/>
            <person name="Stahl D.A."/>
        </authorList>
    </citation>
    <scope>NUCLEOTIDE SEQUENCE [LARGE SCALE GENOMIC DNA]</scope>
    <source>
        <strain evidence="7">DP4</strain>
    </source>
</reference>
<dbReference type="GO" id="GO:0005829">
    <property type="term" value="C:cytosol"/>
    <property type="evidence" value="ECO:0007669"/>
    <property type="project" value="TreeGrafter"/>
</dbReference>
<evidence type="ECO:0000313" key="7">
    <source>
        <dbReference type="Proteomes" id="UP000009173"/>
    </source>
</evidence>
<dbReference type="SUPFAM" id="SSF52335">
    <property type="entry name" value="Methylglyoxal synthase-like"/>
    <property type="match status" value="1"/>
</dbReference>
<dbReference type="PANTHER" id="PTHR11692">
    <property type="entry name" value="BIFUNCTIONAL PURINE BIOSYNTHESIS PROTEIN PURH"/>
    <property type="match status" value="1"/>
</dbReference>
<dbReference type="KEGG" id="dvl:Dvul_0153"/>
<keyword evidence="1 6" id="KW-0808">Transferase</keyword>
<dbReference type="SMART" id="SM00851">
    <property type="entry name" value="MGS"/>
    <property type="match status" value="1"/>
</dbReference>
<dbReference type="Gene3D" id="3.40.50.1380">
    <property type="entry name" value="Methylglyoxal synthase-like domain"/>
    <property type="match status" value="1"/>
</dbReference>
<dbReference type="GO" id="GO:0006189">
    <property type="term" value="P:'de novo' IMP biosynthetic process"/>
    <property type="evidence" value="ECO:0007669"/>
    <property type="project" value="TreeGrafter"/>
</dbReference>
<dbReference type="CDD" id="cd01421">
    <property type="entry name" value="IMPCH"/>
    <property type="match status" value="1"/>
</dbReference>
<dbReference type="PANTHER" id="PTHR11692:SF0">
    <property type="entry name" value="BIFUNCTIONAL PURINE BIOSYNTHESIS PROTEIN ATIC"/>
    <property type="match status" value="1"/>
</dbReference>
<name>A0A0H3A583_NITV4</name>
<dbReference type="InterPro" id="IPR036914">
    <property type="entry name" value="MGS-like_dom_sf"/>
</dbReference>
<evidence type="ECO:0000259" key="5">
    <source>
        <dbReference type="PROSITE" id="PS51855"/>
    </source>
</evidence>
<evidence type="ECO:0000256" key="2">
    <source>
        <dbReference type="ARBA" id="ARBA00022755"/>
    </source>
</evidence>
<dbReference type="HOGENOM" id="CLU_016316_2_1_7"/>
<keyword evidence="4" id="KW-0511">Multifunctional enzyme</keyword>
<keyword evidence="2" id="KW-0658">Purine biosynthesis</keyword>
<dbReference type="InterPro" id="IPR002695">
    <property type="entry name" value="PurH-like"/>
</dbReference>
<dbReference type="Proteomes" id="UP000009173">
    <property type="component" value="Chromosome"/>
</dbReference>
<dbReference type="Pfam" id="PF01808">
    <property type="entry name" value="AICARFT_IMPCHas"/>
    <property type="match status" value="1"/>
</dbReference>
<evidence type="ECO:0000256" key="1">
    <source>
        <dbReference type="ARBA" id="ARBA00022679"/>
    </source>
</evidence>
<dbReference type="EMBL" id="CP000527">
    <property type="protein sequence ID" value="ABM27177.1"/>
    <property type="molecule type" value="Genomic_DNA"/>
</dbReference>
<dbReference type="FunFam" id="3.40.50.1380:FF:000001">
    <property type="entry name" value="Bifunctional purine biosynthesis protein PurH"/>
    <property type="match status" value="1"/>
</dbReference>
<evidence type="ECO:0000256" key="4">
    <source>
        <dbReference type="ARBA" id="ARBA00023268"/>
    </source>
</evidence>
<gene>
    <name evidence="6" type="ordered locus">Dvul_0153</name>
</gene>
<dbReference type="RefSeq" id="WP_011791424.1">
    <property type="nucleotide sequence ID" value="NC_008751.1"/>
</dbReference>
<dbReference type="PROSITE" id="PS51855">
    <property type="entry name" value="MGS"/>
    <property type="match status" value="1"/>
</dbReference>
<sequence length="200" mass="21393">MDLLPIRRALLSATDKGGLVEFAGFLAENGVELVSTGGTYKTLEAAGLTVTPVSRVTGFPEILGGRVKTLHPHIHGGILADKDDPAHMDTLKELGIVPFDLICVNLYDFASAVAKGLDLRGAVEEIDIGGPCMLRASAKNFHSVLVLPSPTHYARAMEEMRANAMGVTLGFRREMAALTFDATSKYDRMISDYLSGTAKA</sequence>
<dbReference type="InterPro" id="IPR011607">
    <property type="entry name" value="MGS-like_dom"/>
</dbReference>
<organism evidence="6 7">
    <name type="scientific">Nitratidesulfovibrio vulgaris (strain DP4)</name>
    <name type="common">Desulfovibrio vulgaris</name>
    <dbReference type="NCBI Taxonomy" id="391774"/>
    <lineage>
        <taxon>Bacteria</taxon>
        <taxon>Pseudomonadati</taxon>
        <taxon>Thermodesulfobacteriota</taxon>
        <taxon>Desulfovibrionia</taxon>
        <taxon>Desulfovibrionales</taxon>
        <taxon>Desulfovibrionaceae</taxon>
        <taxon>Nitratidesulfovibrio</taxon>
    </lineage>
</organism>
<dbReference type="Pfam" id="PF02142">
    <property type="entry name" value="MGS"/>
    <property type="match status" value="1"/>
</dbReference>
<keyword evidence="3" id="KW-0378">Hydrolase</keyword>
<evidence type="ECO:0000313" key="6">
    <source>
        <dbReference type="EMBL" id="ABM27177.1"/>
    </source>
</evidence>
<proteinExistence type="predicted"/>
<dbReference type="GO" id="GO:0003937">
    <property type="term" value="F:IMP cyclohydrolase activity"/>
    <property type="evidence" value="ECO:0007669"/>
    <property type="project" value="InterPro"/>
</dbReference>
<dbReference type="GO" id="GO:0004643">
    <property type="term" value="F:phosphoribosylaminoimidazolecarboxamide formyltransferase activity"/>
    <property type="evidence" value="ECO:0007669"/>
    <property type="project" value="UniProtKB-EC"/>
</dbReference>
<feature type="domain" description="MGS-like" evidence="5">
    <location>
        <begin position="1"/>
        <end position="148"/>
    </location>
</feature>
<evidence type="ECO:0000256" key="3">
    <source>
        <dbReference type="ARBA" id="ARBA00022801"/>
    </source>
</evidence>
<accession>A0A0H3A583</accession>
<dbReference type="AlphaFoldDB" id="A0A0H3A583"/>